<dbReference type="Proteomes" id="UP001221757">
    <property type="component" value="Unassembled WGS sequence"/>
</dbReference>
<evidence type="ECO:0000313" key="1">
    <source>
        <dbReference type="EMBL" id="KAJ7691412.1"/>
    </source>
</evidence>
<organism evidence="1 2">
    <name type="scientific">Mycena rosella</name>
    <name type="common">Pink bonnet</name>
    <name type="synonym">Agaricus rosellus</name>
    <dbReference type="NCBI Taxonomy" id="1033263"/>
    <lineage>
        <taxon>Eukaryota</taxon>
        <taxon>Fungi</taxon>
        <taxon>Dikarya</taxon>
        <taxon>Basidiomycota</taxon>
        <taxon>Agaricomycotina</taxon>
        <taxon>Agaricomycetes</taxon>
        <taxon>Agaricomycetidae</taxon>
        <taxon>Agaricales</taxon>
        <taxon>Marasmiineae</taxon>
        <taxon>Mycenaceae</taxon>
        <taxon>Mycena</taxon>
    </lineage>
</organism>
<reference evidence="1" key="1">
    <citation type="submission" date="2023-03" db="EMBL/GenBank/DDBJ databases">
        <title>Massive genome expansion in bonnet fungi (Mycena s.s.) driven by repeated elements and novel gene families across ecological guilds.</title>
        <authorList>
            <consortium name="Lawrence Berkeley National Laboratory"/>
            <person name="Harder C.B."/>
            <person name="Miyauchi S."/>
            <person name="Viragh M."/>
            <person name="Kuo A."/>
            <person name="Thoen E."/>
            <person name="Andreopoulos B."/>
            <person name="Lu D."/>
            <person name="Skrede I."/>
            <person name="Drula E."/>
            <person name="Henrissat B."/>
            <person name="Morin E."/>
            <person name="Kohler A."/>
            <person name="Barry K."/>
            <person name="LaButti K."/>
            <person name="Morin E."/>
            <person name="Salamov A."/>
            <person name="Lipzen A."/>
            <person name="Mereny Z."/>
            <person name="Hegedus B."/>
            <person name="Baldrian P."/>
            <person name="Stursova M."/>
            <person name="Weitz H."/>
            <person name="Taylor A."/>
            <person name="Grigoriev I.V."/>
            <person name="Nagy L.G."/>
            <person name="Martin F."/>
            <person name="Kauserud H."/>
        </authorList>
    </citation>
    <scope>NUCLEOTIDE SEQUENCE</scope>
    <source>
        <strain evidence="1">CBHHK067</strain>
    </source>
</reference>
<protein>
    <submittedName>
        <fullName evidence="1">Uncharacterized protein</fullName>
    </submittedName>
</protein>
<dbReference type="EMBL" id="JARKIE010000058">
    <property type="protein sequence ID" value="KAJ7691412.1"/>
    <property type="molecule type" value="Genomic_DNA"/>
</dbReference>
<name>A0AAD7DHI2_MYCRO</name>
<comment type="caution">
    <text evidence="1">The sequence shown here is derived from an EMBL/GenBank/DDBJ whole genome shotgun (WGS) entry which is preliminary data.</text>
</comment>
<accession>A0AAD7DHI2</accession>
<keyword evidence="2" id="KW-1185">Reference proteome</keyword>
<gene>
    <name evidence="1" type="ORF">B0H17DRAFT_1133720</name>
</gene>
<dbReference type="AlphaFoldDB" id="A0AAD7DHI2"/>
<evidence type="ECO:0000313" key="2">
    <source>
        <dbReference type="Proteomes" id="UP001221757"/>
    </source>
</evidence>
<proteinExistence type="predicted"/>
<sequence length="246" mass="28624">MPLFPHLAIPPRNRQASNTTKRGFNDPTDSFLGFPSNMLPHVSEDEDLLDPSRNSSWFRHDLALKYYYEDVVHYRLEDTGEWVSFPLVRTVYRRDRDLRKSEIVAYLKHGEVPSRYPPRLSGGVVNEPMNADNFKLMVSRFFINNFTALGRAYEELRERSSGRIVQPTSHAFEEVFWRTVAVACHWDYIKCAYPAQIQRDVRCHGGSYWYLNMLKRCAAVGYRVLEGRDVLLPFPGCEDDEANHIS</sequence>